<organism evidence="2 3">
    <name type="scientific">Aspergillus sclerotiicarbonarius (strain CBS 121057 / IBT 28362)</name>
    <dbReference type="NCBI Taxonomy" id="1448318"/>
    <lineage>
        <taxon>Eukaryota</taxon>
        <taxon>Fungi</taxon>
        <taxon>Dikarya</taxon>
        <taxon>Ascomycota</taxon>
        <taxon>Pezizomycotina</taxon>
        <taxon>Eurotiomycetes</taxon>
        <taxon>Eurotiomycetidae</taxon>
        <taxon>Eurotiales</taxon>
        <taxon>Aspergillaceae</taxon>
        <taxon>Aspergillus</taxon>
        <taxon>Aspergillus subgen. Circumdati</taxon>
    </lineage>
</organism>
<accession>A0A319EMP0</accession>
<protein>
    <submittedName>
        <fullName evidence="2">Uncharacterized protein</fullName>
    </submittedName>
</protein>
<keyword evidence="1" id="KW-1133">Transmembrane helix</keyword>
<sequence>MSHLSSPSMHVYRFCCCPESESFDRNPTDLLSLSILEPGYVANRYSFFIAVTSLACSAMLLCYAVLPMVTTTKIETQTFRNYIRSDQTKSLSLSTETPVRSEYLHRCEVDRTECTEPRTKPK</sequence>
<dbReference type="EMBL" id="KZ826317">
    <property type="protein sequence ID" value="PYI11627.1"/>
    <property type="molecule type" value="Genomic_DNA"/>
</dbReference>
<dbReference type="VEuPathDB" id="FungiDB:BO78DRAFT_98149"/>
<evidence type="ECO:0000256" key="1">
    <source>
        <dbReference type="SAM" id="Phobius"/>
    </source>
</evidence>
<evidence type="ECO:0000313" key="3">
    <source>
        <dbReference type="Proteomes" id="UP000248423"/>
    </source>
</evidence>
<keyword evidence="1" id="KW-0812">Transmembrane</keyword>
<reference evidence="2 3" key="1">
    <citation type="submission" date="2018-02" db="EMBL/GenBank/DDBJ databases">
        <title>The genomes of Aspergillus section Nigri reveals drivers in fungal speciation.</title>
        <authorList>
            <consortium name="DOE Joint Genome Institute"/>
            <person name="Vesth T.C."/>
            <person name="Nybo J."/>
            <person name="Theobald S."/>
            <person name="Brandl J."/>
            <person name="Frisvad J.C."/>
            <person name="Nielsen K.F."/>
            <person name="Lyhne E.K."/>
            <person name="Kogle M.E."/>
            <person name="Kuo A."/>
            <person name="Riley R."/>
            <person name="Clum A."/>
            <person name="Nolan M."/>
            <person name="Lipzen A."/>
            <person name="Salamov A."/>
            <person name="Henrissat B."/>
            <person name="Wiebenga A."/>
            <person name="De vries R.P."/>
            <person name="Grigoriev I.V."/>
            <person name="Mortensen U.H."/>
            <person name="Andersen M.R."/>
            <person name="Baker S.E."/>
        </authorList>
    </citation>
    <scope>NUCLEOTIDE SEQUENCE [LARGE SCALE GENOMIC DNA]</scope>
    <source>
        <strain evidence="2 3">CBS 121057</strain>
    </source>
</reference>
<evidence type="ECO:0000313" key="2">
    <source>
        <dbReference type="EMBL" id="PYI11627.1"/>
    </source>
</evidence>
<keyword evidence="1" id="KW-0472">Membrane</keyword>
<gene>
    <name evidence="2" type="ORF">BO78DRAFT_98149</name>
</gene>
<keyword evidence="3" id="KW-1185">Reference proteome</keyword>
<dbReference type="AlphaFoldDB" id="A0A319EMP0"/>
<proteinExistence type="predicted"/>
<dbReference type="Proteomes" id="UP000248423">
    <property type="component" value="Unassembled WGS sequence"/>
</dbReference>
<feature type="transmembrane region" description="Helical" evidence="1">
    <location>
        <begin position="45"/>
        <end position="66"/>
    </location>
</feature>
<name>A0A319EMP0_ASPSB</name>